<feature type="region of interest" description="Disordered" evidence="3">
    <location>
        <begin position="311"/>
        <end position="332"/>
    </location>
</feature>
<dbReference type="EMBL" id="KN818333">
    <property type="protein sequence ID" value="KIL58641.1"/>
    <property type="molecule type" value="Genomic_DNA"/>
</dbReference>
<dbReference type="GO" id="GO:0004722">
    <property type="term" value="F:protein serine/threonine phosphatase activity"/>
    <property type="evidence" value="ECO:0007669"/>
    <property type="project" value="UniProtKB-EC"/>
</dbReference>
<feature type="compositionally biased region" description="Low complexity" evidence="3">
    <location>
        <begin position="311"/>
        <end position="321"/>
    </location>
</feature>
<feature type="compositionally biased region" description="Polar residues" evidence="3">
    <location>
        <begin position="101"/>
        <end position="110"/>
    </location>
</feature>
<evidence type="ECO:0000256" key="3">
    <source>
        <dbReference type="SAM" id="MobiDB-lite"/>
    </source>
</evidence>
<dbReference type="PROSITE" id="PS51746">
    <property type="entry name" value="PPM_2"/>
    <property type="match status" value="1"/>
</dbReference>
<feature type="region of interest" description="Disordered" evidence="3">
    <location>
        <begin position="376"/>
        <end position="417"/>
    </location>
</feature>
<comment type="catalytic activity">
    <reaction evidence="1">
        <text>O-phospho-L-threonyl-[protein] + H2O = L-threonyl-[protein] + phosphate</text>
        <dbReference type="Rhea" id="RHEA:47004"/>
        <dbReference type="Rhea" id="RHEA-COMP:11060"/>
        <dbReference type="Rhea" id="RHEA-COMP:11605"/>
        <dbReference type="ChEBI" id="CHEBI:15377"/>
        <dbReference type="ChEBI" id="CHEBI:30013"/>
        <dbReference type="ChEBI" id="CHEBI:43474"/>
        <dbReference type="ChEBI" id="CHEBI:61977"/>
        <dbReference type="EC" id="3.1.3.16"/>
    </reaction>
</comment>
<keyword evidence="1" id="KW-0904">Protein phosphatase</keyword>
<dbReference type="SMART" id="SM00332">
    <property type="entry name" value="PP2Cc"/>
    <property type="match status" value="1"/>
</dbReference>
<comment type="catalytic activity">
    <reaction evidence="1">
        <text>O-phospho-L-seryl-[protein] + H2O = L-seryl-[protein] + phosphate</text>
        <dbReference type="Rhea" id="RHEA:20629"/>
        <dbReference type="Rhea" id="RHEA-COMP:9863"/>
        <dbReference type="Rhea" id="RHEA-COMP:11604"/>
        <dbReference type="ChEBI" id="CHEBI:15377"/>
        <dbReference type="ChEBI" id="CHEBI:29999"/>
        <dbReference type="ChEBI" id="CHEBI:43474"/>
        <dbReference type="ChEBI" id="CHEBI:83421"/>
        <dbReference type="EC" id="3.1.3.16"/>
    </reaction>
</comment>
<dbReference type="OrthoDB" id="60843at2759"/>
<evidence type="ECO:0000256" key="2">
    <source>
        <dbReference type="SAM" id="Coils"/>
    </source>
</evidence>
<dbReference type="SUPFAM" id="SSF81606">
    <property type="entry name" value="PP2C-like"/>
    <property type="match status" value="1"/>
</dbReference>
<name>A0A0C2WPK0_AMAMK</name>
<sequence>MKSLQKRIYNVLGAASTASSPTTTTRARSNSLSSSSRPFHTVSVSPLNFFDSPPPSSPRSPIPSSSRLPVEAKPAEIEGPPHPTHGQSSQTNVSHPPLSLALTQPQSNGGSAFVGNSHGSSGHPALFSYSLTSVTNLNSTTLNGACAQQQHVQAKKHKPKYQFYVGAYGIPKKCDPSTRRRPIPQSEDDMGLAVQIGEDAYFIRDDAMGVADGVGGWAKARSRDIHSRRSNASKTTPSALFARRLMHYCSAEVETVSGMPALTPPKVPPIRTPPRLPFALSSPVSRSAPTSILMPHATPWQWSESATPSFSTPFLSSSLPSQPTAVPPRPQSCNDDISALEEDLEETLEELSEGIDVLQILERAYDRTLKAHVVPAEESLSDASRSPSRTPSAPLSLDKQPLNKPIDIPQPSLPSGTAKCRPTVQMVPLTSGSSTALLAVLDHVGKSETISDYSKLPSISTTNLEAEDGHDTVLKIAHVGDCMAMLVRGEEIVWRSEEMWWNFNTPVQLGPSTPTTPRSSAHVFTLPVRADDILILATDGLSDNLWDEDVLDEVVRFRRNFLGHDQEGTDKVPISSPASTAAERVLRRRTLAGMLSEALCSRARRASERSHSDPLQRSTNAGGAELDTAGDDEVPFARRAREAGKIFRGGKNDDISVIVAVISPAADLVEETVSA</sequence>
<accession>A0A0C2WPK0</accession>
<keyword evidence="2" id="KW-0175">Coiled coil</keyword>
<feature type="coiled-coil region" evidence="2">
    <location>
        <begin position="334"/>
        <end position="361"/>
    </location>
</feature>
<keyword evidence="1" id="KW-0378">Hydrolase</keyword>
<comment type="cofactor">
    <cofactor evidence="1">
        <name>Mg(2+)</name>
        <dbReference type="ChEBI" id="CHEBI:18420"/>
    </cofactor>
</comment>
<gene>
    <name evidence="5" type="ORF">M378DRAFT_86175</name>
</gene>
<dbReference type="STRING" id="946122.A0A0C2WPK0"/>
<feature type="domain" description="PPM-type phosphatase" evidence="4">
    <location>
        <begin position="183"/>
        <end position="662"/>
    </location>
</feature>
<feature type="compositionally biased region" description="Low complexity" evidence="3">
    <location>
        <begin position="381"/>
        <end position="397"/>
    </location>
</feature>
<keyword evidence="1" id="KW-0460">Magnesium</keyword>
<feature type="compositionally biased region" description="Polar residues" evidence="3">
    <location>
        <begin position="85"/>
        <end position="94"/>
    </location>
</feature>
<evidence type="ECO:0000259" key="4">
    <source>
        <dbReference type="PROSITE" id="PS51746"/>
    </source>
</evidence>
<dbReference type="AlphaFoldDB" id="A0A0C2WPK0"/>
<feature type="region of interest" description="Disordered" evidence="3">
    <location>
        <begin position="1"/>
        <end position="117"/>
    </location>
</feature>
<dbReference type="HOGENOM" id="CLU_428267_0_0_1"/>
<dbReference type="PANTHER" id="PTHR12320">
    <property type="entry name" value="PROTEIN PHOSPHATASE 2C"/>
    <property type="match status" value="1"/>
</dbReference>
<dbReference type="Gene3D" id="3.60.40.10">
    <property type="entry name" value="PPM-type phosphatase domain"/>
    <property type="match status" value="1"/>
</dbReference>
<feature type="compositionally biased region" description="Low complexity" evidence="3">
    <location>
        <begin position="14"/>
        <end position="37"/>
    </location>
</feature>
<evidence type="ECO:0000313" key="6">
    <source>
        <dbReference type="Proteomes" id="UP000054549"/>
    </source>
</evidence>
<evidence type="ECO:0000313" key="5">
    <source>
        <dbReference type="EMBL" id="KIL58641.1"/>
    </source>
</evidence>
<feature type="region of interest" description="Disordered" evidence="3">
    <location>
        <begin position="603"/>
        <end position="634"/>
    </location>
</feature>
<keyword evidence="1" id="KW-0464">Manganese</keyword>
<dbReference type="GO" id="GO:0046872">
    <property type="term" value="F:metal ion binding"/>
    <property type="evidence" value="ECO:0007669"/>
    <property type="project" value="UniProtKB-UniRule"/>
</dbReference>
<comment type="similarity">
    <text evidence="1">Belongs to the PP2C family.</text>
</comment>
<keyword evidence="1" id="KW-0479">Metal-binding</keyword>
<evidence type="ECO:0000256" key="1">
    <source>
        <dbReference type="RuleBase" id="RU366020"/>
    </source>
</evidence>
<dbReference type="EC" id="3.1.3.16" evidence="1"/>
<dbReference type="InParanoid" id="A0A0C2WPK0"/>
<organism evidence="5 6">
    <name type="scientific">Amanita muscaria (strain Koide BX008)</name>
    <dbReference type="NCBI Taxonomy" id="946122"/>
    <lineage>
        <taxon>Eukaryota</taxon>
        <taxon>Fungi</taxon>
        <taxon>Dikarya</taxon>
        <taxon>Basidiomycota</taxon>
        <taxon>Agaricomycotina</taxon>
        <taxon>Agaricomycetes</taxon>
        <taxon>Agaricomycetidae</taxon>
        <taxon>Agaricales</taxon>
        <taxon>Pluteineae</taxon>
        <taxon>Amanitaceae</taxon>
        <taxon>Amanita</taxon>
    </lineage>
</organism>
<dbReference type="PANTHER" id="PTHR12320:SF84">
    <property type="entry name" value="PROTEIN PHOSPHATASE"/>
    <property type="match status" value="1"/>
</dbReference>
<proteinExistence type="inferred from homology"/>
<reference evidence="5 6" key="1">
    <citation type="submission" date="2014-04" db="EMBL/GenBank/DDBJ databases">
        <title>Evolutionary Origins and Diversification of the Mycorrhizal Mutualists.</title>
        <authorList>
            <consortium name="DOE Joint Genome Institute"/>
            <consortium name="Mycorrhizal Genomics Consortium"/>
            <person name="Kohler A."/>
            <person name="Kuo A."/>
            <person name="Nagy L.G."/>
            <person name="Floudas D."/>
            <person name="Copeland A."/>
            <person name="Barry K.W."/>
            <person name="Cichocki N."/>
            <person name="Veneault-Fourrey C."/>
            <person name="LaButti K."/>
            <person name="Lindquist E.A."/>
            <person name="Lipzen A."/>
            <person name="Lundell T."/>
            <person name="Morin E."/>
            <person name="Murat C."/>
            <person name="Riley R."/>
            <person name="Ohm R."/>
            <person name="Sun H."/>
            <person name="Tunlid A."/>
            <person name="Henrissat B."/>
            <person name="Grigoriev I.V."/>
            <person name="Hibbett D.S."/>
            <person name="Martin F."/>
        </authorList>
    </citation>
    <scope>NUCLEOTIDE SEQUENCE [LARGE SCALE GENOMIC DNA]</scope>
    <source>
        <strain evidence="5 6">Koide BX008</strain>
    </source>
</reference>
<protein>
    <recommendedName>
        <fullName evidence="1">Protein phosphatase</fullName>
        <ecNumber evidence="1">3.1.3.16</ecNumber>
    </recommendedName>
</protein>
<dbReference type="Proteomes" id="UP000054549">
    <property type="component" value="Unassembled WGS sequence"/>
</dbReference>
<dbReference type="InterPro" id="IPR036457">
    <property type="entry name" value="PPM-type-like_dom_sf"/>
</dbReference>
<keyword evidence="6" id="KW-1185">Reference proteome</keyword>
<feature type="compositionally biased region" description="Pro residues" evidence="3">
    <location>
        <begin position="52"/>
        <end position="61"/>
    </location>
</feature>
<dbReference type="InterPro" id="IPR001932">
    <property type="entry name" value="PPM-type_phosphatase-like_dom"/>
</dbReference>
<feature type="compositionally biased region" description="Basic and acidic residues" evidence="3">
    <location>
        <begin position="605"/>
        <end position="614"/>
    </location>
</feature>
<dbReference type="InterPro" id="IPR039123">
    <property type="entry name" value="PPTC7"/>
</dbReference>
<comment type="cofactor">
    <cofactor evidence="1">
        <name>Mn(2+)</name>
        <dbReference type="ChEBI" id="CHEBI:29035"/>
    </cofactor>
</comment>